<dbReference type="EMBL" id="GBRH01273146">
    <property type="protein sequence ID" value="JAD24749.1"/>
    <property type="molecule type" value="Transcribed_RNA"/>
</dbReference>
<accession>A0A0A9TAE8</accession>
<reference evidence="1" key="1">
    <citation type="submission" date="2014-09" db="EMBL/GenBank/DDBJ databases">
        <authorList>
            <person name="Magalhaes I.L.F."/>
            <person name="Oliveira U."/>
            <person name="Santos F.R."/>
            <person name="Vidigal T.H.D.A."/>
            <person name="Brescovit A.D."/>
            <person name="Santos A.J."/>
        </authorList>
    </citation>
    <scope>NUCLEOTIDE SEQUENCE</scope>
    <source>
        <tissue evidence="1">Shoot tissue taken approximately 20 cm above the soil surface</tissue>
    </source>
</reference>
<evidence type="ECO:0000313" key="1">
    <source>
        <dbReference type="EMBL" id="JAD24749.1"/>
    </source>
</evidence>
<organism evidence="1">
    <name type="scientific">Arundo donax</name>
    <name type="common">Giant reed</name>
    <name type="synonym">Donax arundinaceus</name>
    <dbReference type="NCBI Taxonomy" id="35708"/>
    <lineage>
        <taxon>Eukaryota</taxon>
        <taxon>Viridiplantae</taxon>
        <taxon>Streptophyta</taxon>
        <taxon>Embryophyta</taxon>
        <taxon>Tracheophyta</taxon>
        <taxon>Spermatophyta</taxon>
        <taxon>Magnoliopsida</taxon>
        <taxon>Liliopsida</taxon>
        <taxon>Poales</taxon>
        <taxon>Poaceae</taxon>
        <taxon>PACMAD clade</taxon>
        <taxon>Arundinoideae</taxon>
        <taxon>Arundineae</taxon>
        <taxon>Arundo</taxon>
    </lineage>
</organism>
<protein>
    <submittedName>
        <fullName evidence="1">Uncharacterized protein</fullName>
    </submittedName>
</protein>
<proteinExistence type="predicted"/>
<dbReference type="AlphaFoldDB" id="A0A0A9TAE8"/>
<sequence length="51" mass="6124">MLFISQCRHELNHNQPSHIHMQITQAGTVRCWRYARDHISLLNEKRSCPHE</sequence>
<reference evidence="1" key="2">
    <citation type="journal article" date="2015" name="Data Brief">
        <title>Shoot transcriptome of the giant reed, Arundo donax.</title>
        <authorList>
            <person name="Barrero R.A."/>
            <person name="Guerrero F.D."/>
            <person name="Moolhuijzen P."/>
            <person name="Goolsby J.A."/>
            <person name="Tidwell J."/>
            <person name="Bellgard S.E."/>
            <person name="Bellgard M.I."/>
        </authorList>
    </citation>
    <scope>NUCLEOTIDE SEQUENCE</scope>
    <source>
        <tissue evidence="1">Shoot tissue taken approximately 20 cm above the soil surface</tissue>
    </source>
</reference>
<name>A0A0A9TAE8_ARUDO</name>